<evidence type="ECO:0000313" key="2">
    <source>
        <dbReference type="EMBL" id="MBB3878235.1"/>
    </source>
</evidence>
<keyword evidence="1" id="KW-0472">Membrane</keyword>
<feature type="transmembrane region" description="Helical" evidence="1">
    <location>
        <begin position="78"/>
        <end position="98"/>
    </location>
</feature>
<feature type="transmembrane region" description="Helical" evidence="1">
    <location>
        <begin position="20"/>
        <end position="41"/>
    </location>
</feature>
<dbReference type="AlphaFoldDB" id="A0A7W6F2B3"/>
<evidence type="ECO:0000256" key="1">
    <source>
        <dbReference type="SAM" id="Phobius"/>
    </source>
</evidence>
<name>A0A7W6F2B3_9SPHN</name>
<comment type="caution">
    <text evidence="2">The sequence shown here is derived from an EMBL/GenBank/DDBJ whole genome shotgun (WGS) entry which is preliminary data.</text>
</comment>
<accession>A0A7W6F2B3</accession>
<keyword evidence="1" id="KW-0812">Transmembrane</keyword>
<gene>
    <name evidence="2" type="ORF">GGR48_000638</name>
</gene>
<reference evidence="2 3" key="1">
    <citation type="submission" date="2020-08" db="EMBL/GenBank/DDBJ databases">
        <title>Genomic Encyclopedia of Type Strains, Phase IV (KMG-IV): sequencing the most valuable type-strain genomes for metagenomic binning, comparative biology and taxonomic classification.</title>
        <authorList>
            <person name="Goeker M."/>
        </authorList>
    </citation>
    <scope>NUCLEOTIDE SEQUENCE [LARGE SCALE GENOMIC DNA]</scope>
    <source>
        <strain evidence="2 3">DSM 19512</strain>
    </source>
</reference>
<keyword evidence="3" id="KW-1185">Reference proteome</keyword>
<dbReference type="Proteomes" id="UP000538670">
    <property type="component" value="Unassembled WGS sequence"/>
</dbReference>
<organism evidence="2 3">
    <name type="scientific">Sphingomonas pseudosanguinis</name>
    <dbReference type="NCBI Taxonomy" id="413712"/>
    <lineage>
        <taxon>Bacteria</taxon>
        <taxon>Pseudomonadati</taxon>
        <taxon>Pseudomonadota</taxon>
        <taxon>Alphaproteobacteria</taxon>
        <taxon>Sphingomonadales</taxon>
        <taxon>Sphingomonadaceae</taxon>
        <taxon>Sphingomonas</taxon>
    </lineage>
</organism>
<feature type="transmembrane region" description="Helical" evidence="1">
    <location>
        <begin position="104"/>
        <end position="124"/>
    </location>
</feature>
<protein>
    <submittedName>
        <fullName evidence="2">Peptidoglycan/LPS O-acetylase OafA/YrhL</fullName>
    </submittedName>
</protein>
<dbReference type="RefSeq" id="WP_183950426.1">
    <property type="nucleotide sequence ID" value="NZ_JACIDH010000001.1"/>
</dbReference>
<evidence type="ECO:0000313" key="3">
    <source>
        <dbReference type="Proteomes" id="UP000538670"/>
    </source>
</evidence>
<feature type="transmembrane region" description="Helical" evidence="1">
    <location>
        <begin position="53"/>
        <end position="71"/>
    </location>
</feature>
<sequence length="136" mass="15027">MMRRDKDYWQRLRKDPRSNWAAGMAALAAIAASVMLIGLLVEGSQYQARTNPLYWILMLPAVWWSTGLARFEPRPVRWWKPAMLLCVVIAGAVLALAIDSGDGMPEAIGFALTLISAVSSMVLLRDSLVAREGPAR</sequence>
<keyword evidence="1" id="KW-1133">Transmembrane helix</keyword>
<proteinExistence type="predicted"/>
<dbReference type="EMBL" id="JACIDH010000001">
    <property type="protein sequence ID" value="MBB3878235.1"/>
    <property type="molecule type" value="Genomic_DNA"/>
</dbReference>